<dbReference type="AlphaFoldDB" id="A0A7G9SHJ0"/>
<evidence type="ECO:0000313" key="2">
    <source>
        <dbReference type="Proteomes" id="UP000515971"/>
    </source>
</evidence>
<sequence length="69" mass="8082">MTRDYRIYRLDRVRHVVEVEWIRAACDRDAIAVAREIPSSGRREVWHGERLVATIDVETADEPSAAFWL</sequence>
<gene>
    <name evidence="1" type="ORF">H9L13_12020</name>
</gene>
<name>A0A7G9SHJ0_9SPHN</name>
<dbReference type="EMBL" id="CP060718">
    <property type="protein sequence ID" value="QNN67315.1"/>
    <property type="molecule type" value="Genomic_DNA"/>
</dbReference>
<protein>
    <submittedName>
        <fullName evidence="1">Uncharacterized protein</fullName>
    </submittedName>
</protein>
<dbReference type="KEGG" id="slut:H9L13_12020"/>
<keyword evidence="2" id="KW-1185">Reference proteome</keyword>
<dbReference type="Proteomes" id="UP000515971">
    <property type="component" value="Chromosome"/>
</dbReference>
<reference evidence="1 2" key="1">
    <citation type="submission" date="2020-08" db="EMBL/GenBank/DDBJ databases">
        <title>Genome sequence of Sphingomonas lutea KCTC 23642T.</title>
        <authorList>
            <person name="Hyun D.-W."/>
            <person name="Bae J.-W."/>
        </authorList>
    </citation>
    <scope>NUCLEOTIDE SEQUENCE [LARGE SCALE GENOMIC DNA]</scope>
    <source>
        <strain evidence="1 2">KCTC 23642</strain>
    </source>
</reference>
<proteinExistence type="predicted"/>
<evidence type="ECO:0000313" key="1">
    <source>
        <dbReference type="EMBL" id="QNN67315.1"/>
    </source>
</evidence>
<dbReference type="RefSeq" id="WP_187537904.1">
    <property type="nucleotide sequence ID" value="NZ_BAABJT010000001.1"/>
</dbReference>
<organism evidence="1 2">
    <name type="scientific">Sphingomonas lutea</name>
    <dbReference type="NCBI Taxonomy" id="1045317"/>
    <lineage>
        <taxon>Bacteria</taxon>
        <taxon>Pseudomonadati</taxon>
        <taxon>Pseudomonadota</taxon>
        <taxon>Alphaproteobacteria</taxon>
        <taxon>Sphingomonadales</taxon>
        <taxon>Sphingomonadaceae</taxon>
        <taxon>Sphingomonas</taxon>
    </lineage>
</organism>
<accession>A0A7G9SHJ0</accession>